<dbReference type="EMBL" id="FQXO01000014">
    <property type="protein sequence ID" value="SHH41773.1"/>
    <property type="molecule type" value="Genomic_DNA"/>
</dbReference>
<reference evidence="5" key="1">
    <citation type="submission" date="2016-11" db="EMBL/GenBank/DDBJ databases">
        <authorList>
            <person name="Varghese N."/>
            <person name="Submissions S."/>
        </authorList>
    </citation>
    <scope>NUCLEOTIDE SEQUENCE [LARGE SCALE GENOMIC DNA]</scope>
    <source>
        <strain evidence="5">DSM 13643</strain>
    </source>
</reference>
<dbReference type="InterPro" id="IPR013783">
    <property type="entry name" value="Ig-like_fold"/>
</dbReference>
<accession>A0A1M5SUV7</accession>
<dbReference type="InterPro" id="IPR036116">
    <property type="entry name" value="FN3_sf"/>
</dbReference>
<keyword evidence="5" id="KW-1185">Reference proteome</keyword>
<dbReference type="InterPro" id="IPR052387">
    <property type="entry name" value="Fibrocystin"/>
</dbReference>
<dbReference type="RefSeq" id="WP_073195575.1">
    <property type="nucleotide sequence ID" value="NZ_FQXO01000014.1"/>
</dbReference>
<dbReference type="PANTHER" id="PTHR46769">
    <property type="entry name" value="POLYCYSTIC KIDNEY AND HEPATIC DISEASE 1 (AUTOSOMAL RECESSIVE)-LIKE 1"/>
    <property type="match status" value="1"/>
</dbReference>
<dbReference type="SUPFAM" id="SSF49265">
    <property type="entry name" value="Fibronectin type III"/>
    <property type="match status" value="1"/>
</dbReference>
<evidence type="ECO:0000256" key="1">
    <source>
        <dbReference type="ARBA" id="ARBA00022729"/>
    </source>
</evidence>
<dbReference type="SMART" id="SM00429">
    <property type="entry name" value="IPT"/>
    <property type="match status" value="8"/>
</dbReference>
<protein>
    <submittedName>
        <fullName evidence="4">IPT/TIG domain-containing protein</fullName>
    </submittedName>
</protein>
<dbReference type="InterPro" id="IPR014756">
    <property type="entry name" value="Ig_E-set"/>
</dbReference>
<dbReference type="OrthoDB" id="1656124at2"/>
<evidence type="ECO:0000259" key="3">
    <source>
        <dbReference type="PROSITE" id="PS50853"/>
    </source>
</evidence>
<gene>
    <name evidence="4" type="ORF">SAMN02745135_00740</name>
</gene>
<evidence type="ECO:0000313" key="5">
    <source>
        <dbReference type="Proteomes" id="UP000183967"/>
    </source>
</evidence>
<dbReference type="PANTHER" id="PTHR46769:SF2">
    <property type="entry name" value="FIBROCYSTIN-L ISOFORM 2 PRECURSOR-RELATED"/>
    <property type="match status" value="1"/>
</dbReference>
<keyword evidence="1" id="KW-0732">Signal</keyword>
<dbReference type="Proteomes" id="UP000183967">
    <property type="component" value="Unassembled WGS sequence"/>
</dbReference>
<keyword evidence="2" id="KW-0812">Transmembrane</keyword>
<dbReference type="Pfam" id="PF01833">
    <property type="entry name" value="TIG"/>
    <property type="match status" value="9"/>
</dbReference>
<keyword evidence="2" id="KW-1133">Transmembrane helix</keyword>
<dbReference type="InterPro" id="IPR003961">
    <property type="entry name" value="FN3_dom"/>
</dbReference>
<name>A0A1M5SUV7_9FIRM</name>
<dbReference type="CDD" id="cd00102">
    <property type="entry name" value="IPT"/>
    <property type="match status" value="6"/>
</dbReference>
<evidence type="ECO:0000256" key="2">
    <source>
        <dbReference type="SAM" id="Phobius"/>
    </source>
</evidence>
<dbReference type="PROSITE" id="PS50853">
    <property type="entry name" value="FN3"/>
    <property type="match status" value="1"/>
</dbReference>
<proteinExistence type="predicted"/>
<feature type="domain" description="Fibronectin type-III" evidence="3">
    <location>
        <begin position="1780"/>
        <end position="1870"/>
    </location>
</feature>
<dbReference type="Gene3D" id="2.60.40.10">
    <property type="entry name" value="Immunoglobulins"/>
    <property type="match status" value="12"/>
</dbReference>
<keyword evidence="2" id="KW-0472">Membrane</keyword>
<dbReference type="SMART" id="SM00060">
    <property type="entry name" value="FN3"/>
    <property type="match status" value="1"/>
</dbReference>
<dbReference type="CDD" id="cd00603">
    <property type="entry name" value="IPT_PCSR"/>
    <property type="match status" value="1"/>
</dbReference>
<sequence length="2091" mass="232546">MVMNGLKRIFSIILVVILTITYVPYLDMIGYSENTLSIDSITPNKVSAGNGKIVTVTGTGFGNDAEQISIKIMYDKKSEITNLDSSSILSINDSEIRIRIPDSNGYIGGAYLSISRTGWGAASIPFEYVKDPSIGKVITNTEIKIERDTDGNIIKNPDGSVKRSKETYLEIYGFNFNLPGNNDNIEDYVELENKESTMAARVIYQSEGYIKAKLPENFVYGDNYSITIKNKFGGSSTSKQIIALAEHDITQLSNLKVNIGSTLTIYGTNFPTTDLSVYIGDENGEKEAVVDAATINQINIKVPQVATNQFQNVKVVNKVQKTAVTLVDELEVLPSPTPFTVYAITPNAGTKQGGTEVRIVGTNLTPDMKIMFGENYATNVELDKEMSVDGKTVLKAVTPPSDTIGAVDVKVINPVDNGEFVLEKGYRYTEVGNSLVVIDINPTEGYETGGDLVSITGINFQRTREDDNGDIVSDEKKFTLSEDSKVLTLVSDVIKDYPKPGTSDLVDVIRVRTVKVYFGGELAEIQTIQENGQSVPTIINKDTGQQVLRVKSPQVALKPRVDTPVDISVEITTRFIDASTYDENKNDGTIIDQFTEKEIASRQFIYKPVPSAPELKSVYLYKVNGLPLIDDNSQMAKGPAGSTIYIYGLDFRPDAKVYFFKEDGKLLDEYLVPRNEGQVVAVDTLQGALNGKTINRIEVVVPDIKELGAVTVLVKNADGGRTKTIAEFIEEGSYTDRELEVRQFEYISTPIIDEVVPSYGSTNYTKDGQVIFKNPIVVIKGDMFLSIAETDQNGETTIKKPYVYVVPKSITTQEIKNAHYSSPDTILKYKGEVLEITTEKDNKLIKLDGVKDRLGNRMVVRMPSVNEDNGGYRDIIIINPDGGINRVEDAFEYRKPESRPEIISIKPDKGNISGGERVVITGKDFDYDPQEILVIVTIDGEQAQVEKVERSTSGENNIIEVTIITPRGTEGKKILQVINQDGGTAEGYYTYTRVCTNPIIKTIAPSHGGPLTEVIIKGDDFVLPSPDSQDEDEKRGTRVLFNDYEIQTNVIDENNVVIEDVYVIDKETIRVVVPDNLPLGLKDVTVVNPDTAKFTVKDGFNYLKPQSNPTITSISPKEGSKDGGTIVTIEGTDFMEGIEVYFGEKKGINPIVNGDGTKIFVTTPSYEIDEKITDRVSVPVTIVNSDGGSATERNGFTFRVPGSFPNIEKIDPQVGSTAGYDTITIIGNDFRYSDLNSNGKWDEGEPLPRVYFNGIEALDVQYSSYKVLIVKTPPYFKPGTVDVILVNPDAGTFVFKDGFTYERSKPEITSITPDTVTKLGGTELTILGKNFIDRSKINPSNYFCAENIDLEVVFGDEYDYTPIVGGHGIVEVGNLQVEYDNRDVEAENNVFIRLDNEEKMSFNLKEGQTRIVTLPTGLDETKLEGIKIELKDDKLIVTRRLSPKVKYVDENTLIVVTPPQDTIGEKKVKVVNIDGGTGEGTIEVRSPNSRPVITNIEPKRPVYKADSEEVDYYVVESTIDGGLTFTIEGSDFRKGVRVMVGSEEAEIISRSNDDDKIVVKSPKGREIDINKPLRIIVINEDGGTADSSLKEGLPIYYVYRTKESNPVIEEVTPNRGSAAGGDRITIMGNDFRIENITVRIGTREATVVLEESSYKKLVVITPPSDILGPVDIFIRNESALGEVVLNNGFTYYSNPTIEYIKPDEVHFTGGQKVTIKGSMFMEGIKVYIDGEEVKDVKYIDENTVEIVTPEGELGYKDIKVENTDGGSFVAVGGLKYILPIPSEPTGFSAYPGHERSIVLKWDSVEGAERYKIFGKKKGEDEYKFLAETSELEYYIKDLKEDTRYYFKLWAVNKYGESEDYAYAHATTLDSKEDKGDSKYDDESITTKSVIKNSAGNISVLLPEKYTIGQYTISLTDKNYKDFKQIELIIPLKTIMSDSGRVALMSSEIYLNLPFYSFRTGLINKGIRSLDNDSNVKVVVTRIPESEKHMLSKKLERNEKLLTDVFKIQFMLQEGKDVIPFEMYSYVNISLIVDKENLEKERMHLGVVNVEKNKIDEYESSTYQVFDYDRMKWVYCVQGRINKGGKFVVRYK</sequence>
<dbReference type="SUPFAM" id="SSF81296">
    <property type="entry name" value="E set domains"/>
    <property type="match status" value="9"/>
</dbReference>
<organism evidence="4 5">
    <name type="scientific">Caloranaerobacter azorensis DSM 13643</name>
    <dbReference type="NCBI Taxonomy" id="1121264"/>
    <lineage>
        <taxon>Bacteria</taxon>
        <taxon>Bacillati</taxon>
        <taxon>Bacillota</taxon>
        <taxon>Tissierellia</taxon>
        <taxon>Tissierellales</taxon>
        <taxon>Thermohalobacteraceae</taxon>
        <taxon>Caloranaerobacter</taxon>
    </lineage>
</organism>
<evidence type="ECO:0000313" key="4">
    <source>
        <dbReference type="EMBL" id="SHH41773.1"/>
    </source>
</evidence>
<feature type="transmembrane region" description="Helical" evidence="2">
    <location>
        <begin position="9"/>
        <end position="26"/>
    </location>
</feature>
<dbReference type="InterPro" id="IPR002909">
    <property type="entry name" value="IPT_dom"/>
</dbReference>
<dbReference type="CDD" id="cd00063">
    <property type="entry name" value="FN3"/>
    <property type="match status" value="1"/>
</dbReference>